<gene>
    <name evidence="2" type="ORF">GGX14DRAFT_668153</name>
</gene>
<keyword evidence="1" id="KW-1133">Transmembrane helix</keyword>
<keyword evidence="1" id="KW-0812">Transmembrane</keyword>
<organism evidence="2 3">
    <name type="scientific">Mycena pura</name>
    <dbReference type="NCBI Taxonomy" id="153505"/>
    <lineage>
        <taxon>Eukaryota</taxon>
        <taxon>Fungi</taxon>
        <taxon>Dikarya</taxon>
        <taxon>Basidiomycota</taxon>
        <taxon>Agaricomycotina</taxon>
        <taxon>Agaricomycetes</taxon>
        <taxon>Agaricomycetidae</taxon>
        <taxon>Agaricales</taxon>
        <taxon>Marasmiineae</taxon>
        <taxon>Mycenaceae</taxon>
        <taxon>Mycena</taxon>
    </lineage>
</organism>
<comment type="caution">
    <text evidence="2">The sequence shown here is derived from an EMBL/GenBank/DDBJ whole genome shotgun (WGS) entry which is preliminary data.</text>
</comment>
<accession>A0AAD6UXK9</accession>
<protein>
    <submittedName>
        <fullName evidence="2">Uncharacterized protein</fullName>
    </submittedName>
</protein>
<keyword evidence="3" id="KW-1185">Reference proteome</keyword>
<evidence type="ECO:0000256" key="1">
    <source>
        <dbReference type="SAM" id="Phobius"/>
    </source>
</evidence>
<evidence type="ECO:0000313" key="2">
    <source>
        <dbReference type="EMBL" id="KAJ7197136.1"/>
    </source>
</evidence>
<sequence length="188" mass="21354">MIARTQSKTLLNHFNAISNSTSMHVRVLEDNIALGTRLASMYVFFLVFWLLPELERLDDKLILILTEVPLFESKRATLTSARTSAASIYMRPPLQSALDIQTAHSYFKAFESLVGADGAPVTRVHQRPPYMLLCKVMLNMFIHFVSLLSIKLGLKYAQLRDVESMRAITRARQDCDLADFEKALPDFT</sequence>
<reference evidence="2" key="1">
    <citation type="submission" date="2023-03" db="EMBL/GenBank/DDBJ databases">
        <title>Massive genome expansion in bonnet fungi (Mycena s.s.) driven by repeated elements and novel gene families across ecological guilds.</title>
        <authorList>
            <consortium name="Lawrence Berkeley National Laboratory"/>
            <person name="Harder C.B."/>
            <person name="Miyauchi S."/>
            <person name="Viragh M."/>
            <person name="Kuo A."/>
            <person name="Thoen E."/>
            <person name="Andreopoulos B."/>
            <person name="Lu D."/>
            <person name="Skrede I."/>
            <person name="Drula E."/>
            <person name="Henrissat B."/>
            <person name="Morin E."/>
            <person name="Kohler A."/>
            <person name="Barry K."/>
            <person name="LaButti K."/>
            <person name="Morin E."/>
            <person name="Salamov A."/>
            <person name="Lipzen A."/>
            <person name="Mereny Z."/>
            <person name="Hegedus B."/>
            <person name="Baldrian P."/>
            <person name="Stursova M."/>
            <person name="Weitz H."/>
            <person name="Taylor A."/>
            <person name="Grigoriev I.V."/>
            <person name="Nagy L.G."/>
            <person name="Martin F."/>
            <person name="Kauserud H."/>
        </authorList>
    </citation>
    <scope>NUCLEOTIDE SEQUENCE</scope>
    <source>
        <strain evidence="2">9144</strain>
    </source>
</reference>
<dbReference type="EMBL" id="JARJCW010000079">
    <property type="protein sequence ID" value="KAJ7197136.1"/>
    <property type="molecule type" value="Genomic_DNA"/>
</dbReference>
<dbReference type="Proteomes" id="UP001219525">
    <property type="component" value="Unassembled WGS sequence"/>
</dbReference>
<feature type="transmembrane region" description="Helical" evidence="1">
    <location>
        <begin position="32"/>
        <end position="51"/>
    </location>
</feature>
<dbReference type="AlphaFoldDB" id="A0AAD6UXK9"/>
<dbReference type="Gene3D" id="1.25.40.570">
    <property type="match status" value="1"/>
</dbReference>
<proteinExistence type="predicted"/>
<name>A0AAD6UXK9_9AGAR</name>
<keyword evidence="1" id="KW-0472">Membrane</keyword>
<evidence type="ECO:0000313" key="3">
    <source>
        <dbReference type="Proteomes" id="UP001219525"/>
    </source>
</evidence>